<organism evidence="3 4">
    <name type="scientific">Actinokineospora fastidiosa</name>
    <dbReference type="NCBI Taxonomy" id="1816"/>
    <lineage>
        <taxon>Bacteria</taxon>
        <taxon>Bacillati</taxon>
        <taxon>Actinomycetota</taxon>
        <taxon>Actinomycetes</taxon>
        <taxon>Pseudonocardiales</taxon>
        <taxon>Pseudonocardiaceae</taxon>
        <taxon>Actinokineospora</taxon>
    </lineage>
</organism>
<reference evidence="3" key="1">
    <citation type="journal article" date="2014" name="Int. J. Syst. Evol. Microbiol.">
        <title>Complete genome sequence of Corynebacterium casei LMG S-19264T (=DSM 44701T), isolated from a smear-ripened cheese.</title>
        <authorList>
            <consortium name="US DOE Joint Genome Institute (JGI-PGF)"/>
            <person name="Walter F."/>
            <person name="Albersmeier A."/>
            <person name="Kalinowski J."/>
            <person name="Ruckert C."/>
        </authorList>
    </citation>
    <scope>NUCLEOTIDE SEQUENCE</scope>
    <source>
        <strain evidence="3">JCM 3276</strain>
    </source>
</reference>
<evidence type="ECO:0000256" key="2">
    <source>
        <dbReference type="SAM" id="MobiDB-lite"/>
    </source>
</evidence>
<comment type="caution">
    <text evidence="3">The sequence shown here is derived from an EMBL/GenBank/DDBJ whole genome shotgun (WGS) entry which is preliminary data.</text>
</comment>
<evidence type="ECO:0000256" key="1">
    <source>
        <dbReference type="SAM" id="Coils"/>
    </source>
</evidence>
<dbReference type="AlphaFoldDB" id="A0A918LKF5"/>
<keyword evidence="1" id="KW-0175">Coiled coil</keyword>
<reference evidence="3" key="2">
    <citation type="submission" date="2020-09" db="EMBL/GenBank/DDBJ databases">
        <authorList>
            <person name="Sun Q."/>
            <person name="Ohkuma M."/>
        </authorList>
    </citation>
    <scope>NUCLEOTIDE SEQUENCE</scope>
    <source>
        <strain evidence="3">JCM 3276</strain>
    </source>
</reference>
<protein>
    <submittedName>
        <fullName evidence="3">Uncharacterized protein</fullName>
    </submittedName>
</protein>
<feature type="compositionally biased region" description="Polar residues" evidence="2">
    <location>
        <begin position="211"/>
        <end position="220"/>
    </location>
</feature>
<evidence type="ECO:0000313" key="3">
    <source>
        <dbReference type="EMBL" id="GGS61411.1"/>
    </source>
</evidence>
<feature type="compositionally biased region" description="Low complexity" evidence="2">
    <location>
        <begin position="98"/>
        <end position="113"/>
    </location>
</feature>
<name>A0A918LKF5_9PSEU</name>
<keyword evidence="4" id="KW-1185">Reference proteome</keyword>
<evidence type="ECO:0000313" key="4">
    <source>
        <dbReference type="Proteomes" id="UP000660680"/>
    </source>
</evidence>
<sequence>MCRSHRRCPSSSNRARTRALNTANKRVERARNALRTARAAGDPDGIAAAEQRLTAAQTDRERVAAAHPLPQDRGHDITGDNNTDRPAPARHGEDQRPDTTTPDASATADPVAAAEDRVRRAHELYQAARAAGDSEAARAAEQEAVAAQIAKMDAQSHARRSAAQVHATTRVEGRDNITITGHTGPLDRRDWQADSNGNITINGPGARPAPTGQQPTSQPQADHAETLRAHMENVHERVADAQRRARQAATASGAGDHTVVTGDNQVTVHGVTGDVSVTADPDNIHIGRVTGQVRVNGKRVR</sequence>
<feature type="region of interest" description="Disordered" evidence="2">
    <location>
        <begin position="177"/>
        <end position="222"/>
    </location>
</feature>
<feature type="compositionally biased region" description="Basic and acidic residues" evidence="2">
    <location>
        <begin position="58"/>
        <end position="78"/>
    </location>
</feature>
<dbReference type="EMBL" id="BMRB01000016">
    <property type="protein sequence ID" value="GGS61411.1"/>
    <property type="molecule type" value="Genomic_DNA"/>
</dbReference>
<dbReference type="RefSeq" id="WP_189214496.1">
    <property type="nucleotide sequence ID" value="NZ_BMRB01000016.1"/>
</dbReference>
<feature type="coiled-coil region" evidence="1">
    <location>
        <begin position="224"/>
        <end position="251"/>
    </location>
</feature>
<feature type="region of interest" description="Disordered" evidence="2">
    <location>
        <begin position="1"/>
        <end position="117"/>
    </location>
</feature>
<dbReference type="Proteomes" id="UP000660680">
    <property type="component" value="Unassembled WGS sequence"/>
</dbReference>
<feature type="compositionally biased region" description="Polar residues" evidence="2">
    <location>
        <begin position="9"/>
        <end position="24"/>
    </location>
</feature>
<proteinExistence type="predicted"/>
<accession>A0A918LKF5</accession>
<gene>
    <name evidence="3" type="ORF">GCM10010171_65280</name>
</gene>